<organism evidence="11 12">
    <name type="scientific">Paraburkholderia ginsengiterrae</name>
    <dbReference type="NCBI Taxonomy" id="1462993"/>
    <lineage>
        <taxon>Bacteria</taxon>
        <taxon>Pseudomonadati</taxon>
        <taxon>Pseudomonadota</taxon>
        <taxon>Betaproteobacteria</taxon>
        <taxon>Burkholderiales</taxon>
        <taxon>Burkholderiaceae</taxon>
        <taxon>Paraburkholderia</taxon>
    </lineage>
</organism>
<dbReference type="OrthoDB" id="9803322at2"/>
<dbReference type="PANTHER" id="PTHR43771:SF2">
    <property type="entry name" value="PHOSPHOMANNOMUTASE_PHOSPHOGLUCOMUTASE"/>
    <property type="match status" value="1"/>
</dbReference>
<keyword evidence="5" id="KW-0460">Magnesium</keyword>
<dbReference type="InterPro" id="IPR005844">
    <property type="entry name" value="A-D-PHexomutase_a/b/a-I"/>
</dbReference>
<evidence type="ECO:0000259" key="7">
    <source>
        <dbReference type="Pfam" id="PF00408"/>
    </source>
</evidence>
<dbReference type="GO" id="GO:0016868">
    <property type="term" value="F:intramolecular phosphotransferase activity"/>
    <property type="evidence" value="ECO:0007669"/>
    <property type="project" value="InterPro"/>
</dbReference>
<dbReference type="PANTHER" id="PTHR43771">
    <property type="entry name" value="PHOSPHOMANNOMUTASE"/>
    <property type="match status" value="1"/>
</dbReference>
<dbReference type="PRINTS" id="PR00509">
    <property type="entry name" value="PGMPMM"/>
</dbReference>
<dbReference type="InterPro" id="IPR016055">
    <property type="entry name" value="A-D-PHexomutase_a/b/a-I/II/III"/>
</dbReference>
<evidence type="ECO:0000256" key="4">
    <source>
        <dbReference type="ARBA" id="ARBA00022723"/>
    </source>
</evidence>
<comment type="caution">
    <text evidence="11">The sequence shown here is derived from an EMBL/GenBank/DDBJ whole genome shotgun (WGS) entry which is preliminary data.</text>
</comment>
<dbReference type="InterPro" id="IPR036900">
    <property type="entry name" value="A-D-PHexomutase_C_sf"/>
</dbReference>
<reference evidence="11 12" key="1">
    <citation type="submission" date="2016-04" db="EMBL/GenBank/DDBJ databases">
        <title>Reclassification of Paraburkholderia panaciterrae (Farh et al. 2015) Dobritsa &amp; Samadpour 2016 as a later homotypic synonym of Paraburkholderia ginsengiterrae (Farh et al. 2015) Dobritsa &amp; Samadpour 2016.</title>
        <authorList>
            <person name="Dobritsa A.P."/>
            <person name="Kutumbaka K."/>
            <person name="Samadpour M."/>
        </authorList>
    </citation>
    <scope>NUCLEOTIDE SEQUENCE [LARGE SCALE GENOMIC DNA]</scope>
    <source>
        <strain evidence="11 12">DCY85</strain>
    </source>
</reference>
<dbReference type="AlphaFoldDB" id="A0A1A9NCS0"/>
<comment type="similarity">
    <text evidence="2">Belongs to the phosphohexose mutase family.</text>
</comment>
<dbReference type="GO" id="GO:0046872">
    <property type="term" value="F:metal ion binding"/>
    <property type="evidence" value="ECO:0007669"/>
    <property type="project" value="UniProtKB-KW"/>
</dbReference>
<dbReference type="SUPFAM" id="SSF55957">
    <property type="entry name" value="Phosphoglucomutase, C-terminal domain"/>
    <property type="match status" value="1"/>
</dbReference>
<feature type="domain" description="Alpha-D-phosphohexomutase alpha/beta/alpha" evidence="10">
    <location>
        <begin position="261"/>
        <end position="368"/>
    </location>
</feature>
<dbReference type="Pfam" id="PF02880">
    <property type="entry name" value="PGM_PMM_III"/>
    <property type="match status" value="1"/>
</dbReference>
<dbReference type="CDD" id="cd03089">
    <property type="entry name" value="PMM_PGM"/>
    <property type="match status" value="1"/>
</dbReference>
<proteinExistence type="inferred from homology"/>
<feature type="domain" description="Alpha-D-phosphohexomutase C-terminal" evidence="7">
    <location>
        <begin position="375"/>
        <end position="451"/>
    </location>
</feature>
<dbReference type="InterPro" id="IPR005843">
    <property type="entry name" value="A-D-PHexomutase_C"/>
</dbReference>
<evidence type="ECO:0000259" key="9">
    <source>
        <dbReference type="Pfam" id="PF02879"/>
    </source>
</evidence>
<dbReference type="Pfam" id="PF00408">
    <property type="entry name" value="PGM_PMM_IV"/>
    <property type="match status" value="1"/>
</dbReference>
<evidence type="ECO:0000256" key="3">
    <source>
        <dbReference type="ARBA" id="ARBA00022553"/>
    </source>
</evidence>
<evidence type="ECO:0000256" key="2">
    <source>
        <dbReference type="ARBA" id="ARBA00010231"/>
    </source>
</evidence>
<sequence>MISKSIFKAYDIRGVIGKTLDADAARSIGRAFGTEVRAQGGDAVVVARDGRLSGPELIQALSDGLRAAGVDVVNVGMVPTPVGYFAASVPLQLGSGERRVDSCIVVTGSHNPPDYNGFKMVLRGAAIYGEQILALHQRIVDENFSEGSGTYAEYDIADAYLDRIASDVKLARPIKIVVDTGNGVAGGLAPKLFKKLGCELVELFTEIDGNFPNHHPDPAHPENLQDVIRALKATDAEIGFAFDGDGDRLGVVTKDGQIIYPDRQLMLFAEEVLSRNKGAQIIYDVKCTRNLAKWVKDKGGEPLMWKTGHSLVKAKLRETGAPLAGEMSGHVFFKDRWYGFDDGLYTGARLLEILTRVADPSKLLNSLPNSNSTPELQLKLEEGENFELIARLQKNAQFTGADDVVKIDGLRVEYPDGFGLARSSNTTPVVVMRFEADNDAALKRIQEDFRRVILAEKADAKLPF</sequence>
<dbReference type="SUPFAM" id="SSF53738">
    <property type="entry name" value="Phosphoglucomutase, first 3 domains"/>
    <property type="match status" value="3"/>
</dbReference>
<evidence type="ECO:0000256" key="5">
    <source>
        <dbReference type="ARBA" id="ARBA00022842"/>
    </source>
</evidence>
<dbReference type="InterPro" id="IPR005841">
    <property type="entry name" value="Alpha-D-phosphohexomutase_SF"/>
</dbReference>
<dbReference type="STRING" id="1462993.A6V36_15800"/>
<evidence type="ECO:0000256" key="1">
    <source>
        <dbReference type="ARBA" id="ARBA00001946"/>
    </source>
</evidence>
<comment type="cofactor">
    <cofactor evidence="1">
        <name>Mg(2+)</name>
        <dbReference type="ChEBI" id="CHEBI:18420"/>
    </cofactor>
</comment>
<keyword evidence="6" id="KW-0413">Isomerase</keyword>
<dbReference type="Pfam" id="PF02878">
    <property type="entry name" value="PGM_PMM_I"/>
    <property type="match status" value="1"/>
</dbReference>
<keyword evidence="4" id="KW-0479">Metal-binding</keyword>
<dbReference type="Gene3D" id="3.30.310.50">
    <property type="entry name" value="Alpha-D-phosphohexomutase, C-terminal domain"/>
    <property type="match status" value="1"/>
</dbReference>
<feature type="domain" description="Alpha-D-phosphohexomutase alpha/beta/alpha" evidence="9">
    <location>
        <begin position="158"/>
        <end position="256"/>
    </location>
</feature>
<dbReference type="Proteomes" id="UP000078116">
    <property type="component" value="Unassembled WGS sequence"/>
</dbReference>
<keyword evidence="3" id="KW-0597">Phosphoprotein</keyword>
<dbReference type="Gene3D" id="3.40.120.10">
    <property type="entry name" value="Alpha-D-Glucose-1,6-Bisphosphate, subunit A, domain 3"/>
    <property type="match status" value="3"/>
</dbReference>
<dbReference type="InterPro" id="IPR005845">
    <property type="entry name" value="A-D-PHexomutase_a/b/a-II"/>
</dbReference>
<dbReference type="EMBL" id="LXKA01000098">
    <property type="protein sequence ID" value="OAJ64501.1"/>
    <property type="molecule type" value="Genomic_DNA"/>
</dbReference>
<evidence type="ECO:0000313" key="11">
    <source>
        <dbReference type="EMBL" id="OAJ64501.1"/>
    </source>
</evidence>
<evidence type="ECO:0000259" key="8">
    <source>
        <dbReference type="Pfam" id="PF02878"/>
    </source>
</evidence>
<evidence type="ECO:0000256" key="6">
    <source>
        <dbReference type="ARBA" id="ARBA00023235"/>
    </source>
</evidence>
<protein>
    <submittedName>
        <fullName evidence="11">Phosphoglucomutase</fullName>
    </submittedName>
</protein>
<dbReference type="Pfam" id="PF02879">
    <property type="entry name" value="PGM_PMM_II"/>
    <property type="match status" value="1"/>
</dbReference>
<evidence type="ECO:0000259" key="10">
    <source>
        <dbReference type="Pfam" id="PF02880"/>
    </source>
</evidence>
<evidence type="ECO:0000313" key="12">
    <source>
        <dbReference type="Proteomes" id="UP000078116"/>
    </source>
</evidence>
<feature type="domain" description="Alpha-D-phosphohexomutase alpha/beta/alpha" evidence="8">
    <location>
        <begin position="5"/>
        <end position="141"/>
    </location>
</feature>
<dbReference type="InterPro" id="IPR005846">
    <property type="entry name" value="A-D-PHexomutase_a/b/a-III"/>
</dbReference>
<gene>
    <name evidence="11" type="ORF">A6V37_18740</name>
</gene>
<accession>A0A1A9NCS0</accession>
<name>A0A1A9NCS0_9BURK</name>
<dbReference type="GO" id="GO:0005975">
    <property type="term" value="P:carbohydrate metabolic process"/>
    <property type="evidence" value="ECO:0007669"/>
    <property type="project" value="InterPro"/>
</dbReference>
<dbReference type="RefSeq" id="WP_064285877.1">
    <property type="nucleotide sequence ID" value="NZ_LXKA01000098.1"/>
</dbReference>